<dbReference type="EMBL" id="JARGEI010000007">
    <property type="protein sequence ID" value="KAJ8728528.1"/>
    <property type="molecule type" value="Genomic_DNA"/>
</dbReference>
<feature type="signal peptide" evidence="1">
    <location>
        <begin position="1"/>
        <end position="26"/>
    </location>
</feature>
<dbReference type="Proteomes" id="UP001231518">
    <property type="component" value="Chromosome 19"/>
</dbReference>
<accession>A0AAD7YUW7</accession>
<organism evidence="2 3">
    <name type="scientific">Mythimna separata</name>
    <name type="common">Oriental armyworm</name>
    <name type="synonym">Pseudaletia separata</name>
    <dbReference type="NCBI Taxonomy" id="271217"/>
    <lineage>
        <taxon>Eukaryota</taxon>
        <taxon>Metazoa</taxon>
        <taxon>Ecdysozoa</taxon>
        <taxon>Arthropoda</taxon>
        <taxon>Hexapoda</taxon>
        <taxon>Insecta</taxon>
        <taxon>Pterygota</taxon>
        <taxon>Neoptera</taxon>
        <taxon>Endopterygota</taxon>
        <taxon>Lepidoptera</taxon>
        <taxon>Glossata</taxon>
        <taxon>Ditrysia</taxon>
        <taxon>Noctuoidea</taxon>
        <taxon>Noctuidae</taxon>
        <taxon>Noctuinae</taxon>
        <taxon>Hadenini</taxon>
        <taxon>Mythimna</taxon>
    </lineage>
</organism>
<evidence type="ECO:0008006" key="4">
    <source>
        <dbReference type="Google" id="ProtNLM"/>
    </source>
</evidence>
<gene>
    <name evidence="2" type="ORF">PYW07_006224</name>
</gene>
<name>A0AAD7YUW7_MYTSE</name>
<protein>
    <recommendedName>
        <fullName evidence="4">Regulatory protein zeste</fullName>
    </recommendedName>
</protein>
<keyword evidence="3" id="KW-1185">Reference proteome</keyword>
<sequence length="124" mass="13486">MQVCNINVKILFTFGIAKVLLRTAQGKLETKRKWEKLATTLYSLGGANKNGQGWAKFWAEKKCALKKQCAEVSASMRRTGGGTADNLPMLSALDSRLVAVMGGQEFATGDARWTLDSQSISSIN</sequence>
<evidence type="ECO:0000256" key="1">
    <source>
        <dbReference type="SAM" id="SignalP"/>
    </source>
</evidence>
<reference evidence="2" key="1">
    <citation type="submission" date="2023-03" db="EMBL/GenBank/DDBJ databases">
        <title>Chromosome-level genomes of two armyworms, Mythimna separata and Mythimna loreyi, provide insights into the biosynthesis and reception of sex pheromones.</title>
        <authorList>
            <person name="Zhao H."/>
        </authorList>
    </citation>
    <scope>NUCLEOTIDE SEQUENCE</scope>
    <source>
        <strain evidence="2">BeijingLab</strain>
        <tissue evidence="2">Pupa</tissue>
    </source>
</reference>
<evidence type="ECO:0000313" key="3">
    <source>
        <dbReference type="Proteomes" id="UP001231518"/>
    </source>
</evidence>
<keyword evidence="1" id="KW-0732">Signal</keyword>
<comment type="caution">
    <text evidence="2">The sequence shown here is derived from an EMBL/GenBank/DDBJ whole genome shotgun (WGS) entry which is preliminary data.</text>
</comment>
<dbReference type="AlphaFoldDB" id="A0AAD7YUW7"/>
<evidence type="ECO:0000313" key="2">
    <source>
        <dbReference type="EMBL" id="KAJ8728528.1"/>
    </source>
</evidence>
<feature type="chain" id="PRO_5042254244" description="Regulatory protein zeste" evidence="1">
    <location>
        <begin position="27"/>
        <end position="124"/>
    </location>
</feature>
<proteinExistence type="predicted"/>